<name>A0A803NEF1_CHEQI</name>
<reference evidence="2" key="2">
    <citation type="submission" date="2021-03" db="UniProtKB">
        <authorList>
            <consortium name="EnsemblPlants"/>
        </authorList>
    </citation>
    <scope>IDENTIFICATION</scope>
</reference>
<accession>A0A803NEF1</accession>
<evidence type="ECO:0000256" key="1">
    <source>
        <dbReference type="SAM" id="MobiDB-lite"/>
    </source>
</evidence>
<protein>
    <submittedName>
        <fullName evidence="2">Uncharacterized protein</fullName>
    </submittedName>
</protein>
<evidence type="ECO:0000313" key="2">
    <source>
        <dbReference type="EnsemblPlants" id="AUR62044505-RA:cds"/>
    </source>
</evidence>
<dbReference type="PANTHER" id="PTHR33116">
    <property type="entry name" value="REVERSE TRANSCRIPTASE ZINC-BINDING DOMAIN-CONTAINING PROTEIN-RELATED-RELATED"/>
    <property type="match status" value="1"/>
</dbReference>
<keyword evidence="3" id="KW-1185">Reference proteome</keyword>
<dbReference type="Gramene" id="AUR62044505-RA">
    <property type="protein sequence ID" value="AUR62044505-RA:cds"/>
    <property type="gene ID" value="AUR62044505"/>
</dbReference>
<sequence length="212" mass="23487">MHDSNLVKPTPIIMICDNLDDNLDGNPANCDFNLTPKNSCPVFSVAGSGRTNQYGQVPRNGPRKGPNKIWRSVMKAANHHKLNGGKGNQPLEKPEEANTSNGMLGTYTAPERSVHREVINEGHVLDTSRKDQLCREDVRRALWSIYDDKAPGPDVKSVDLMMRGLRTFRKCSGLKANLDKSAMYFGNVPVDVQTQILDATGFTVGKTPFKYQ</sequence>
<reference evidence="2" key="1">
    <citation type="journal article" date="2017" name="Nature">
        <title>The genome of Chenopodium quinoa.</title>
        <authorList>
            <person name="Jarvis D.E."/>
            <person name="Ho Y.S."/>
            <person name="Lightfoot D.J."/>
            <person name="Schmoeckel S.M."/>
            <person name="Li B."/>
            <person name="Borm T.J.A."/>
            <person name="Ohyanagi H."/>
            <person name="Mineta K."/>
            <person name="Michell C.T."/>
            <person name="Saber N."/>
            <person name="Kharbatia N.M."/>
            <person name="Rupper R.R."/>
            <person name="Sharp A.R."/>
            <person name="Dally N."/>
            <person name="Boughton B.A."/>
            <person name="Woo Y.H."/>
            <person name="Gao G."/>
            <person name="Schijlen E.G.W.M."/>
            <person name="Guo X."/>
            <person name="Momin A.A."/>
            <person name="Negrao S."/>
            <person name="Al-Babili S."/>
            <person name="Gehring C."/>
            <person name="Roessner U."/>
            <person name="Jung C."/>
            <person name="Murphy K."/>
            <person name="Arold S.T."/>
            <person name="Gojobori T."/>
            <person name="van der Linden C.G."/>
            <person name="van Loo E.N."/>
            <person name="Jellen E.N."/>
            <person name="Maughan P.J."/>
            <person name="Tester M."/>
        </authorList>
    </citation>
    <scope>NUCLEOTIDE SEQUENCE [LARGE SCALE GENOMIC DNA]</scope>
    <source>
        <strain evidence="2">cv. PI 614886</strain>
    </source>
</reference>
<organism evidence="2 3">
    <name type="scientific">Chenopodium quinoa</name>
    <name type="common">Quinoa</name>
    <dbReference type="NCBI Taxonomy" id="63459"/>
    <lineage>
        <taxon>Eukaryota</taxon>
        <taxon>Viridiplantae</taxon>
        <taxon>Streptophyta</taxon>
        <taxon>Embryophyta</taxon>
        <taxon>Tracheophyta</taxon>
        <taxon>Spermatophyta</taxon>
        <taxon>Magnoliopsida</taxon>
        <taxon>eudicotyledons</taxon>
        <taxon>Gunneridae</taxon>
        <taxon>Pentapetalae</taxon>
        <taxon>Caryophyllales</taxon>
        <taxon>Chenopodiaceae</taxon>
        <taxon>Chenopodioideae</taxon>
        <taxon>Atripliceae</taxon>
        <taxon>Chenopodium</taxon>
    </lineage>
</organism>
<dbReference type="PANTHER" id="PTHR33116:SF66">
    <property type="entry name" value="REVERSE TRANSCRIPTASE ZINC-BINDING DOMAIN-CONTAINING PROTEIN"/>
    <property type="match status" value="1"/>
</dbReference>
<dbReference type="EnsemblPlants" id="AUR62044505-RA">
    <property type="protein sequence ID" value="AUR62044505-RA:cds"/>
    <property type="gene ID" value="AUR62044505"/>
</dbReference>
<dbReference type="Proteomes" id="UP000596660">
    <property type="component" value="Unplaced"/>
</dbReference>
<proteinExistence type="predicted"/>
<feature type="region of interest" description="Disordered" evidence="1">
    <location>
        <begin position="81"/>
        <end position="102"/>
    </location>
</feature>
<dbReference type="AlphaFoldDB" id="A0A803NEF1"/>
<evidence type="ECO:0000313" key="3">
    <source>
        <dbReference type="Proteomes" id="UP000596660"/>
    </source>
</evidence>